<organism evidence="1">
    <name type="scientific">Panicum hallii</name>
    <dbReference type="NCBI Taxonomy" id="206008"/>
    <lineage>
        <taxon>Eukaryota</taxon>
        <taxon>Viridiplantae</taxon>
        <taxon>Streptophyta</taxon>
        <taxon>Embryophyta</taxon>
        <taxon>Tracheophyta</taxon>
        <taxon>Spermatophyta</taxon>
        <taxon>Magnoliopsida</taxon>
        <taxon>Liliopsida</taxon>
        <taxon>Poales</taxon>
        <taxon>Poaceae</taxon>
        <taxon>PACMAD clade</taxon>
        <taxon>Panicoideae</taxon>
        <taxon>Panicodae</taxon>
        <taxon>Paniceae</taxon>
        <taxon>Panicinae</taxon>
        <taxon>Panicum</taxon>
        <taxon>Panicum sect. Panicum</taxon>
    </lineage>
</organism>
<accession>A0A2S3I0L6</accession>
<protein>
    <submittedName>
        <fullName evidence="1">Uncharacterized protein</fullName>
    </submittedName>
</protein>
<dbReference type="EMBL" id="CM008051">
    <property type="protein sequence ID" value="PAN33846.1"/>
    <property type="molecule type" value="Genomic_DNA"/>
</dbReference>
<dbReference type="Proteomes" id="UP000243499">
    <property type="component" value="Chromosome 6"/>
</dbReference>
<sequence length="77" mass="8811">MLFTSTDTSKWKPMHLTLLGGNFIPFTGLLSRCNTLFSFGVSSPWSESNKPSPLKYHQKHFLETLHDQHIQVILLPL</sequence>
<gene>
    <name evidence="1" type="ORF">PAHAL_6G051000</name>
</gene>
<proteinExistence type="predicted"/>
<evidence type="ECO:0000313" key="1">
    <source>
        <dbReference type="EMBL" id="PAN33846.1"/>
    </source>
</evidence>
<reference evidence="1" key="1">
    <citation type="submission" date="2018-04" db="EMBL/GenBank/DDBJ databases">
        <title>WGS assembly of Panicum hallii.</title>
        <authorList>
            <person name="Lovell J."/>
            <person name="Jenkins J."/>
            <person name="Lowry D."/>
            <person name="Mamidi S."/>
            <person name="Sreedasyam A."/>
            <person name="Weng X."/>
            <person name="Barry K."/>
            <person name="Bonette J."/>
            <person name="Campitelli B."/>
            <person name="Daum C."/>
            <person name="Gordon S."/>
            <person name="Gould B."/>
            <person name="Lipzen A."/>
            <person name="Macqueen A."/>
            <person name="Palacio-Mejia J."/>
            <person name="Plott C."/>
            <person name="Shakirov E."/>
            <person name="Shu S."/>
            <person name="Yoshinaga Y."/>
            <person name="Zane M."/>
            <person name="Rokhsar D."/>
            <person name="Grimwood J."/>
            <person name="Schmutz J."/>
            <person name="Juenger T."/>
        </authorList>
    </citation>
    <scope>NUCLEOTIDE SEQUENCE [LARGE SCALE GENOMIC DNA]</scope>
    <source>
        <strain evidence="1">FIL2</strain>
    </source>
</reference>
<name>A0A2S3I0L6_9POAL</name>
<dbReference type="AlphaFoldDB" id="A0A2S3I0L6"/>
<dbReference type="Gramene" id="PAN33846">
    <property type="protein sequence ID" value="PAN33846"/>
    <property type="gene ID" value="PAHAL_6G051000"/>
</dbReference>